<sequence length="328" mass="38098">MEETALDLMCEYCQDNLDTMHKESFSTDMIQEVKILLVSQFDTVDDDILLHALVMLPCGRTSYQCPPMENVEERIAKIRNKPQPSQRTPEWYEYRRTLLTASVAYKALGTPAKQRELLKRREAPVVSPGHVCTEGPMHWGVKYEPISIQYYQWKYDTVVEEFGCITHDVYTTLGASPDGINVSPGPLYGRMLEIKNPFTREITGIPKEEYWVQCQVQMEVCDLDACDFLETKFVEYESEEAFRADGTFQTTADGKPKGIYLQFLTDTVVYEYAPFQCTEEEYVAWERTKMDDRTWIKTAYWKLEDVSNVLILRQPAWFASVVHKFITI</sequence>
<dbReference type="AlphaFoldDB" id="A0A6C0HYF8"/>
<organism evidence="2">
    <name type="scientific">viral metagenome</name>
    <dbReference type="NCBI Taxonomy" id="1070528"/>
    <lineage>
        <taxon>unclassified sequences</taxon>
        <taxon>metagenomes</taxon>
        <taxon>organismal metagenomes</taxon>
    </lineage>
</organism>
<dbReference type="InterPro" id="IPR051703">
    <property type="entry name" value="NF-kappa-B_Signaling_Reg"/>
</dbReference>
<dbReference type="NCBIfam" id="TIGR03033">
    <property type="entry name" value="phage_rel_nuc"/>
    <property type="match status" value="1"/>
</dbReference>
<dbReference type="InterPro" id="IPR017482">
    <property type="entry name" value="Lambda-type_endonuclease"/>
</dbReference>
<accession>A0A6C0HYF8</accession>
<dbReference type="InterPro" id="IPR011335">
    <property type="entry name" value="Restrct_endonuc-II-like"/>
</dbReference>
<proteinExistence type="predicted"/>
<dbReference type="Gene3D" id="3.90.320.10">
    <property type="match status" value="1"/>
</dbReference>
<evidence type="ECO:0000259" key="1">
    <source>
        <dbReference type="Pfam" id="PF09588"/>
    </source>
</evidence>
<dbReference type="InterPro" id="IPR011604">
    <property type="entry name" value="PDDEXK-like_dom_sf"/>
</dbReference>
<dbReference type="InterPro" id="IPR019080">
    <property type="entry name" value="YqaJ_viral_recombinase"/>
</dbReference>
<dbReference type="SUPFAM" id="SSF52980">
    <property type="entry name" value="Restriction endonuclease-like"/>
    <property type="match status" value="1"/>
</dbReference>
<dbReference type="CDD" id="cd22343">
    <property type="entry name" value="PDDEXK_lambda_exonuclease-like"/>
    <property type="match status" value="1"/>
</dbReference>
<dbReference type="EMBL" id="MN740042">
    <property type="protein sequence ID" value="QHT85559.1"/>
    <property type="molecule type" value="Genomic_DNA"/>
</dbReference>
<reference evidence="2" key="1">
    <citation type="journal article" date="2020" name="Nature">
        <title>Giant virus diversity and host interactions through global metagenomics.</title>
        <authorList>
            <person name="Schulz F."/>
            <person name="Roux S."/>
            <person name="Paez-Espino D."/>
            <person name="Jungbluth S."/>
            <person name="Walsh D.A."/>
            <person name="Denef V.J."/>
            <person name="McMahon K.D."/>
            <person name="Konstantinidis K.T."/>
            <person name="Eloe-Fadrosh E.A."/>
            <person name="Kyrpides N.C."/>
            <person name="Woyke T."/>
        </authorList>
    </citation>
    <scope>NUCLEOTIDE SEQUENCE</scope>
    <source>
        <strain evidence="2">GVMAG-M-3300023184-17</strain>
    </source>
</reference>
<dbReference type="Pfam" id="PF09588">
    <property type="entry name" value="YqaJ"/>
    <property type="match status" value="1"/>
</dbReference>
<protein>
    <recommendedName>
        <fullName evidence="1">YqaJ viral recombinase domain-containing protein</fullName>
    </recommendedName>
</protein>
<dbReference type="PANTHER" id="PTHR46609">
    <property type="entry name" value="EXONUCLEASE, PHAGE-TYPE/RECB, C-TERMINAL DOMAIN-CONTAINING PROTEIN"/>
    <property type="match status" value="1"/>
</dbReference>
<dbReference type="PANTHER" id="PTHR46609:SF6">
    <property type="entry name" value="EXONUCLEASE, PHAGE-TYPE_RECB, C-TERMINAL DOMAIN-CONTAINING PROTEIN-RELATED"/>
    <property type="match status" value="1"/>
</dbReference>
<name>A0A6C0HYF8_9ZZZZ</name>
<feature type="domain" description="YqaJ viral recombinase" evidence="1">
    <location>
        <begin position="90"/>
        <end position="222"/>
    </location>
</feature>
<evidence type="ECO:0000313" key="2">
    <source>
        <dbReference type="EMBL" id="QHT85559.1"/>
    </source>
</evidence>